<dbReference type="Gene3D" id="3.90.1150.10">
    <property type="entry name" value="Aspartate Aminotransferase, domain 1"/>
    <property type="match status" value="1"/>
</dbReference>
<proteinExistence type="inferred from homology"/>
<evidence type="ECO:0000256" key="1">
    <source>
        <dbReference type="ARBA" id="ARBA00001933"/>
    </source>
</evidence>
<keyword evidence="5" id="KW-1185">Reference proteome</keyword>
<dbReference type="PANTHER" id="PTHR43713:SF3">
    <property type="entry name" value="GLUTAMATE-1-SEMIALDEHYDE 2,1-AMINOMUTASE 1, CHLOROPLASTIC-RELATED"/>
    <property type="match status" value="1"/>
</dbReference>
<dbReference type="InterPro" id="IPR015421">
    <property type="entry name" value="PyrdxlP-dep_Trfase_major"/>
</dbReference>
<dbReference type="Gene3D" id="3.40.640.10">
    <property type="entry name" value="Type I PLP-dependent aspartate aminotransferase-like (Major domain)"/>
    <property type="match status" value="1"/>
</dbReference>
<dbReference type="PANTHER" id="PTHR43713">
    <property type="entry name" value="GLUTAMATE-1-SEMIALDEHYDE 2,1-AMINOMUTASE"/>
    <property type="match status" value="1"/>
</dbReference>
<evidence type="ECO:0000313" key="4">
    <source>
        <dbReference type="EMBL" id="BDV43037.1"/>
    </source>
</evidence>
<keyword evidence="2 3" id="KW-0663">Pyridoxal phosphate</keyword>
<evidence type="ECO:0000313" key="5">
    <source>
        <dbReference type="Proteomes" id="UP001317705"/>
    </source>
</evidence>
<dbReference type="RefSeq" id="WP_281999152.1">
    <property type="nucleotide sequence ID" value="NZ_AP027151.1"/>
</dbReference>
<evidence type="ECO:0000256" key="2">
    <source>
        <dbReference type="ARBA" id="ARBA00022898"/>
    </source>
</evidence>
<dbReference type="EMBL" id="AP027151">
    <property type="protein sequence ID" value="BDV43037.1"/>
    <property type="molecule type" value="Genomic_DNA"/>
</dbReference>
<evidence type="ECO:0000256" key="3">
    <source>
        <dbReference type="RuleBase" id="RU003560"/>
    </source>
</evidence>
<reference evidence="4 5" key="1">
    <citation type="submission" date="2022-12" db="EMBL/GenBank/DDBJ databases">
        <title>Polyphasic characterization of Geotalea uranireducens NIT-SL11 newly isolated from a complex of sewage sludge and microbially reduced graphene oxide.</title>
        <authorList>
            <person name="Xie L."/>
            <person name="Yoshida N."/>
            <person name="Meng L."/>
        </authorList>
    </citation>
    <scope>NUCLEOTIDE SEQUENCE [LARGE SCALE GENOMIC DNA]</scope>
    <source>
        <strain evidence="4 5">NIT-SL11</strain>
    </source>
</reference>
<protein>
    <submittedName>
        <fullName evidence="4">Glutamate-1-semialdehyde 2,1-aminomutase</fullName>
    </submittedName>
</protein>
<comment type="similarity">
    <text evidence="3">Belongs to the class-III pyridoxal-phosphate-dependent aminotransferase family.</text>
</comment>
<dbReference type="Proteomes" id="UP001317705">
    <property type="component" value="Chromosome"/>
</dbReference>
<organism evidence="4 5">
    <name type="scientific">Geotalea uraniireducens</name>
    <dbReference type="NCBI Taxonomy" id="351604"/>
    <lineage>
        <taxon>Bacteria</taxon>
        <taxon>Pseudomonadati</taxon>
        <taxon>Thermodesulfobacteriota</taxon>
        <taxon>Desulfuromonadia</taxon>
        <taxon>Geobacterales</taxon>
        <taxon>Geobacteraceae</taxon>
        <taxon>Geotalea</taxon>
    </lineage>
</organism>
<sequence length="435" mass="48010">MNFDKSDNLRAKAHSLIPGGCHTYAKGDDQYPVLSPGFIVRGEGCHVWDIDGNEFIEYGMGLRAVTLGHAYPPVVAAASRQMQLGNNYTRPSALEVECAEALVDLIDGAEMVKFAKNGSDVTTAAVRLARAYTGRDLVAICADQPFFSVDDWFIGTTAMDAGIPKTISKLTVSFRFNDIDSVKVLFRQYPNQIACIVMEAATAAEPAEGFLAELRRLCSEQGTLLILDEMITGFRWHLQGAQKYYGIDPDLSTFGKALGNGFSIAALAGKREIMERGGLTHKRERVFLLSTTQGAESHSLAASLATMKVYREEKVVERLWASGEKLRQGIGKVIEELRLQNHFQVLGKPCNLVYATRDADGNPSQPFRTLFLQETIKQGLLMPSLVVSFSHGEKELERTIQGIGEALVVYRKALEDGIDKYLVGRSVQPVFRKYN</sequence>
<accession>A0ABM8EKK2</accession>
<dbReference type="InterPro" id="IPR015422">
    <property type="entry name" value="PyrdxlP-dep_Trfase_small"/>
</dbReference>
<dbReference type="NCBIfam" id="NF004856">
    <property type="entry name" value="PRK06209.1"/>
    <property type="match status" value="1"/>
</dbReference>
<dbReference type="InterPro" id="IPR015424">
    <property type="entry name" value="PyrdxlP-dep_Trfase"/>
</dbReference>
<dbReference type="InterPro" id="IPR005814">
    <property type="entry name" value="Aminotrans_3"/>
</dbReference>
<dbReference type="SUPFAM" id="SSF53383">
    <property type="entry name" value="PLP-dependent transferases"/>
    <property type="match status" value="1"/>
</dbReference>
<name>A0ABM8EKK2_9BACT</name>
<dbReference type="Pfam" id="PF00202">
    <property type="entry name" value="Aminotran_3"/>
    <property type="match status" value="1"/>
</dbReference>
<gene>
    <name evidence="4" type="primary">hemL_1</name>
    <name evidence="4" type="ORF">GURASL_19600</name>
</gene>
<comment type="cofactor">
    <cofactor evidence="1">
        <name>pyridoxal 5'-phosphate</name>
        <dbReference type="ChEBI" id="CHEBI:597326"/>
    </cofactor>
</comment>